<comment type="caution">
    <text evidence="1">The sequence shown here is derived from an EMBL/GenBank/DDBJ whole genome shotgun (WGS) entry which is preliminary data.</text>
</comment>
<dbReference type="AlphaFoldDB" id="A0A371F1N0"/>
<evidence type="ECO:0000313" key="1">
    <source>
        <dbReference type="EMBL" id="RDX72192.1"/>
    </source>
</evidence>
<dbReference type="OrthoDB" id="1427324at2759"/>
<dbReference type="EMBL" id="QJKJ01011020">
    <property type="protein sequence ID" value="RDX72192.1"/>
    <property type="molecule type" value="Genomic_DNA"/>
</dbReference>
<sequence>NNLFPSNLLLIPHDKKEAYKKREDDVLDIGYFMLATMNHEFQKLHENLKMGQELAANLIIQSLSNNYS</sequence>
<keyword evidence="2" id="KW-1185">Reference proteome</keyword>
<gene>
    <name evidence="1" type="ORF">CR513_48358</name>
</gene>
<name>A0A371F1N0_MUCPR</name>
<organism evidence="1 2">
    <name type="scientific">Mucuna pruriens</name>
    <name type="common">Velvet bean</name>
    <name type="synonym">Dolichos pruriens</name>
    <dbReference type="NCBI Taxonomy" id="157652"/>
    <lineage>
        <taxon>Eukaryota</taxon>
        <taxon>Viridiplantae</taxon>
        <taxon>Streptophyta</taxon>
        <taxon>Embryophyta</taxon>
        <taxon>Tracheophyta</taxon>
        <taxon>Spermatophyta</taxon>
        <taxon>Magnoliopsida</taxon>
        <taxon>eudicotyledons</taxon>
        <taxon>Gunneridae</taxon>
        <taxon>Pentapetalae</taxon>
        <taxon>rosids</taxon>
        <taxon>fabids</taxon>
        <taxon>Fabales</taxon>
        <taxon>Fabaceae</taxon>
        <taxon>Papilionoideae</taxon>
        <taxon>50 kb inversion clade</taxon>
        <taxon>NPAAA clade</taxon>
        <taxon>indigoferoid/millettioid clade</taxon>
        <taxon>Phaseoleae</taxon>
        <taxon>Mucuna</taxon>
    </lineage>
</organism>
<reference evidence="1" key="1">
    <citation type="submission" date="2018-05" db="EMBL/GenBank/DDBJ databases">
        <title>Draft genome of Mucuna pruriens seed.</title>
        <authorList>
            <person name="Nnadi N.E."/>
            <person name="Vos R."/>
            <person name="Hasami M.H."/>
            <person name="Devisetty U.K."/>
            <person name="Aguiy J.C."/>
        </authorList>
    </citation>
    <scope>NUCLEOTIDE SEQUENCE [LARGE SCALE GENOMIC DNA]</scope>
    <source>
        <strain evidence="1">JCA_2017</strain>
    </source>
</reference>
<dbReference type="Proteomes" id="UP000257109">
    <property type="component" value="Unassembled WGS sequence"/>
</dbReference>
<accession>A0A371F1N0</accession>
<evidence type="ECO:0000313" key="2">
    <source>
        <dbReference type="Proteomes" id="UP000257109"/>
    </source>
</evidence>
<feature type="non-terminal residue" evidence="1">
    <location>
        <position position="1"/>
    </location>
</feature>
<protein>
    <submittedName>
        <fullName evidence="1">Uncharacterized protein</fullName>
    </submittedName>
</protein>
<proteinExistence type="predicted"/>